<protein>
    <submittedName>
        <fullName evidence="1">Uncharacterized protein</fullName>
    </submittedName>
</protein>
<accession>A0ABQ4SVW0</accession>
<evidence type="ECO:0000313" key="2">
    <source>
        <dbReference type="Proteomes" id="UP001055102"/>
    </source>
</evidence>
<proteinExistence type="predicted"/>
<organism evidence="1 2">
    <name type="scientific">Methylobacterium jeotgali</name>
    <dbReference type="NCBI Taxonomy" id="381630"/>
    <lineage>
        <taxon>Bacteria</taxon>
        <taxon>Pseudomonadati</taxon>
        <taxon>Pseudomonadota</taxon>
        <taxon>Alphaproteobacteria</taxon>
        <taxon>Hyphomicrobiales</taxon>
        <taxon>Methylobacteriaceae</taxon>
        <taxon>Methylobacterium</taxon>
    </lineage>
</organism>
<sequence>MKTGFHPALVVAAGARAGKHPRNVDRALEDAQALMGPPPFGYD</sequence>
<reference evidence="1" key="2">
    <citation type="submission" date="2021-08" db="EMBL/GenBank/DDBJ databases">
        <authorList>
            <person name="Tani A."/>
            <person name="Ola A."/>
            <person name="Ogura Y."/>
            <person name="Katsura K."/>
            <person name="Hayashi T."/>
        </authorList>
    </citation>
    <scope>NUCLEOTIDE SEQUENCE</scope>
    <source>
        <strain evidence="1">LMG 23639</strain>
    </source>
</reference>
<reference evidence="1" key="1">
    <citation type="journal article" date="2021" name="Front. Microbiol.">
        <title>Comprehensive Comparative Genomics and Phenotyping of Methylobacterium Species.</title>
        <authorList>
            <person name="Alessa O."/>
            <person name="Ogura Y."/>
            <person name="Fujitani Y."/>
            <person name="Takami H."/>
            <person name="Hayashi T."/>
            <person name="Sahin N."/>
            <person name="Tani A."/>
        </authorList>
    </citation>
    <scope>NUCLEOTIDE SEQUENCE</scope>
    <source>
        <strain evidence="1">LMG 23639</strain>
    </source>
</reference>
<name>A0ABQ4SVW0_9HYPH</name>
<gene>
    <name evidence="1" type="ORF">AOPFMNJM_1354</name>
</gene>
<keyword evidence="2" id="KW-1185">Reference proteome</keyword>
<dbReference type="EMBL" id="BPQR01000022">
    <property type="protein sequence ID" value="GJE06048.1"/>
    <property type="molecule type" value="Genomic_DNA"/>
</dbReference>
<comment type="caution">
    <text evidence="1">The sequence shown here is derived from an EMBL/GenBank/DDBJ whole genome shotgun (WGS) entry which is preliminary data.</text>
</comment>
<dbReference type="Proteomes" id="UP001055102">
    <property type="component" value="Unassembled WGS sequence"/>
</dbReference>
<evidence type="ECO:0000313" key="1">
    <source>
        <dbReference type="EMBL" id="GJE06048.1"/>
    </source>
</evidence>